<dbReference type="OrthoDB" id="7868036at2759"/>
<dbReference type="GO" id="GO:0051603">
    <property type="term" value="P:proteolysis involved in protein catabolic process"/>
    <property type="evidence" value="ECO:0007669"/>
    <property type="project" value="InterPro"/>
</dbReference>
<sequence length="188" mass="21422">MLQDNSSPTEVNRVSLICSEGVLMATNSRNHLICLLDERINCLAPQTNFDRDIIQEVGALVDYQTRDRGQKMSVAQLKEMLYRKYEPAESVDILLAGQDNEGLHIYNMGLNGGSTRLMYAVKGNQGIEEAYAYLTQHWRESLNIQEAEELARKVLQVGEYDFMDMCLIYKTGNMETDDYSEELFAAMD</sequence>
<organism evidence="1 2">
    <name type="scientific">Drosophila kikkawai</name>
    <name type="common">Fruit fly</name>
    <dbReference type="NCBI Taxonomy" id="30033"/>
    <lineage>
        <taxon>Eukaryota</taxon>
        <taxon>Metazoa</taxon>
        <taxon>Ecdysozoa</taxon>
        <taxon>Arthropoda</taxon>
        <taxon>Hexapoda</taxon>
        <taxon>Insecta</taxon>
        <taxon>Pterygota</taxon>
        <taxon>Neoptera</taxon>
        <taxon>Endopterygota</taxon>
        <taxon>Diptera</taxon>
        <taxon>Brachycera</taxon>
        <taxon>Muscomorpha</taxon>
        <taxon>Ephydroidea</taxon>
        <taxon>Drosophilidae</taxon>
        <taxon>Drosophila</taxon>
        <taxon>Sophophora</taxon>
    </lineage>
</organism>
<protein>
    <submittedName>
        <fullName evidence="2">Uncharacterized protein yip3</fullName>
    </submittedName>
</protein>
<keyword evidence="1" id="KW-1185">Reference proteome</keyword>
<dbReference type="InterPro" id="IPR001353">
    <property type="entry name" value="Proteasome_sua/b"/>
</dbReference>
<reference evidence="1" key="1">
    <citation type="submission" date="2025-05" db="UniProtKB">
        <authorList>
            <consortium name="RefSeq"/>
        </authorList>
    </citation>
    <scope>NUCLEOTIDE SEQUENCE [LARGE SCALE GENOMIC DNA]</scope>
    <source>
        <strain evidence="1">14028-0561.14</strain>
    </source>
</reference>
<dbReference type="OMA" id="DHIYCCA"/>
<gene>
    <name evidence="2" type="primary">yip3</name>
</gene>
<dbReference type="SUPFAM" id="SSF56235">
    <property type="entry name" value="N-terminal nucleophile aminohydrolases (Ntn hydrolases)"/>
    <property type="match status" value="1"/>
</dbReference>
<name>A0A6P4I8A5_DROKI</name>
<reference evidence="2" key="2">
    <citation type="submission" date="2025-08" db="UniProtKB">
        <authorList>
            <consortium name="RefSeq"/>
        </authorList>
    </citation>
    <scope>IDENTIFICATION</scope>
    <source>
        <strain evidence="2">14028-0561.14</strain>
        <tissue evidence="2">Whole fly</tissue>
    </source>
</reference>
<dbReference type="RefSeq" id="XP_017018778.1">
    <property type="nucleotide sequence ID" value="XM_017163289.3"/>
</dbReference>
<dbReference type="GO" id="GO:0005839">
    <property type="term" value="C:proteasome core complex"/>
    <property type="evidence" value="ECO:0007669"/>
    <property type="project" value="InterPro"/>
</dbReference>
<dbReference type="InterPro" id="IPR029055">
    <property type="entry name" value="Ntn_hydrolases_N"/>
</dbReference>
<accession>A0A6P4I8A5</accession>
<dbReference type="Gene3D" id="3.60.20.10">
    <property type="entry name" value="Glutamine Phosphoribosylpyrophosphate, subunit 1, domain 1"/>
    <property type="match status" value="1"/>
</dbReference>
<proteinExistence type="predicted"/>
<dbReference type="Proteomes" id="UP001652661">
    <property type="component" value="Chromosome 2R"/>
</dbReference>
<evidence type="ECO:0000313" key="1">
    <source>
        <dbReference type="Proteomes" id="UP001652661"/>
    </source>
</evidence>
<dbReference type="Pfam" id="PF00227">
    <property type="entry name" value="Proteasome"/>
    <property type="match status" value="1"/>
</dbReference>
<dbReference type="AlphaFoldDB" id="A0A6P4I8A5"/>
<evidence type="ECO:0000313" key="2">
    <source>
        <dbReference type="RefSeq" id="XP_017018778.1"/>
    </source>
</evidence>